<organism evidence="3 4">
    <name type="scientific">Emiliania huxleyi (strain CCMP1516)</name>
    <dbReference type="NCBI Taxonomy" id="280463"/>
    <lineage>
        <taxon>Eukaryota</taxon>
        <taxon>Haptista</taxon>
        <taxon>Haptophyta</taxon>
        <taxon>Prymnesiophyceae</taxon>
        <taxon>Isochrysidales</taxon>
        <taxon>Noelaerhabdaceae</taxon>
        <taxon>Emiliania</taxon>
    </lineage>
</organism>
<reference evidence="3" key="2">
    <citation type="submission" date="2024-10" db="UniProtKB">
        <authorList>
            <consortium name="EnsemblProtists"/>
        </authorList>
    </citation>
    <scope>IDENTIFICATION</scope>
</reference>
<dbReference type="EnsemblProtists" id="EOD15041">
    <property type="protein sequence ID" value="EOD15041"/>
    <property type="gene ID" value="EMIHUDRAFT_246198"/>
</dbReference>
<dbReference type="KEGG" id="ehx:EMIHUDRAFT_246198"/>
<feature type="compositionally biased region" description="Gly residues" evidence="1">
    <location>
        <begin position="1"/>
        <end position="12"/>
    </location>
</feature>
<dbReference type="PROSITE" id="PS50967">
    <property type="entry name" value="HRDC"/>
    <property type="match status" value="1"/>
</dbReference>
<evidence type="ECO:0000313" key="4">
    <source>
        <dbReference type="Proteomes" id="UP000013827"/>
    </source>
</evidence>
<dbReference type="PaxDb" id="2903-EOD15041"/>
<dbReference type="GeneID" id="17261190"/>
<dbReference type="InterPro" id="IPR010997">
    <property type="entry name" value="HRDC-like_sf"/>
</dbReference>
<dbReference type="SMART" id="SM00341">
    <property type="entry name" value="HRDC"/>
    <property type="match status" value="1"/>
</dbReference>
<evidence type="ECO:0000256" key="1">
    <source>
        <dbReference type="SAM" id="MobiDB-lite"/>
    </source>
</evidence>
<sequence>MRSVGGGTGAPGTGARPPKQTAPSVSFQPPPVQAGALHAALVAFRTETAKTKGILAYHVFTNKELDAIVARRPCKIERLQLIDGFGRGKVRDYGTDIVRICVAHSEPAIETEAPPPGGGPTKTPGNAKKRKFETPGTRAASALGPGGPGSSSARLAATTPVEAAKRCDIFKRLGDLGLGNG</sequence>
<dbReference type="HOGENOM" id="CLU_1491718_0_0_1"/>
<dbReference type="GO" id="GO:0000166">
    <property type="term" value="F:nucleotide binding"/>
    <property type="evidence" value="ECO:0007669"/>
    <property type="project" value="InterPro"/>
</dbReference>
<name>A0A0D3IUV6_EMIH1</name>
<feature type="domain" description="HRDC" evidence="2">
    <location>
        <begin position="31"/>
        <end position="111"/>
    </location>
</feature>
<dbReference type="InterPro" id="IPR044876">
    <property type="entry name" value="HRDC_dom_sf"/>
</dbReference>
<dbReference type="SUPFAM" id="SSF47819">
    <property type="entry name" value="HRDC-like"/>
    <property type="match status" value="1"/>
</dbReference>
<dbReference type="STRING" id="2903.R1DWD3"/>
<reference evidence="4" key="1">
    <citation type="journal article" date="2013" name="Nature">
        <title>Pan genome of the phytoplankton Emiliania underpins its global distribution.</title>
        <authorList>
            <person name="Read B.A."/>
            <person name="Kegel J."/>
            <person name="Klute M.J."/>
            <person name="Kuo A."/>
            <person name="Lefebvre S.C."/>
            <person name="Maumus F."/>
            <person name="Mayer C."/>
            <person name="Miller J."/>
            <person name="Monier A."/>
            <person name="Salamov A."/>
            <person name="Young J."/>
            <person name="Aguilar M."/>
            <person name="Claverie J.M."/>
            <person name="Frickenhaus S."/>
            <person name="Gonzalez K."/>
            <person name="Herman E.K."/>
            <person name="Lin Y.C."/>
            <person name="Napier J."/>
            <person name="Ogata H."/>
            <person name="Sarno A.F."/>
            <person name="Shmutz J."/>
            <person name="Schroeder D."/>
            <person name="de Vargas C."/>
            <person name="Verret F."/>
            <person name="von Dassow P."/>
            <person name="Valentin K."/>
            <person name="Van de Peer Y."/>
            <person name="Wheeler G."/>
            <person name="Dacks J.B."/>
            <person name="Delwiche C.F."/>
            <person name="Dyhrman S.T."/>
            <person name="Glockner G."/>
            <person name="John U."/>
            <person name="Richards T."/>
            <person name="Worden A.Z."/>
            <person name="Zhang X."/>
            <person name="Grigoriev I.V."/>
            <person name="Allen A.E."/>
            <person name="Bidle K."/>
            <person name="Borodovsky M."/>
            <person name="Bowler C."/>
            <person name="Brownlee C."/>
            <person name="Cock J.M."/>
            <person name="Elias M."/>
            <person name="Gladyshev V.N."/>
            <person name="Groth M."/>
            <person name="Guda C."/>
            <person name="Hadaegh A."/>
            <person name="Iglesias-Rodriguez M.D."/>
            <person name="Jenkins J."/>
            <person name="Jones B.M."/>
            <person name="Lawson T."/>
            <person name="Leese F."/>
            <person name="Lindquist E."/>
            <person name="Lobanov A."/>
            <person name="Lomsadze A."/>
            <person name="Malik S.B."/>
            <person name="Marsh M.E."/>
            <person name="Mackinder L."/>
            <person name="Mock T."/>
            <person name="Mueller-Roeber B."/>
            <person name="Pagarete A."/>
            <person name="Parker M."/>
            <person name="Probert I."/>
            <person name="Quesneville H."/>
            <person name="Raines C."/>
            <person name="Rensing S.A."/>
            <person name="Riano-Pachon D.M."/>
            <person name="Richier S."/>
            <person name="Rokitta S."/>
            <person name="Shiraiwa Y."/>
            <person name="Soanes D.M."/>
            <person name="van der Giezen M."/>
            <person name="Wahlund T.M."/>
            <person name="Williams B."/>
            <person name="Wilson W."/>
            <person name="Wolfe G."/>
            <person name="Wurch L.L."/>
        </authorList>
    </citation>
    <scope>NUCLEOTIDE SEQUENCE</scope>
</reference>
<dbReference type="Proteomes" id="UP000013827">
    <property type="component" value="Unassembled WGS sequence"/>
</dbReference>
<dbReference type="GO" id="GO:0003676">
    <property type="term" value="F:nucleic acid binding"/>
    <property type="evidence" value="ECO:0007669"/>
    <property type="project" value="InterPro"/>
</dbReference>
<dbReference type="Gene3D" id="1.10.150.80">
    <property type="entry name" value="HRDC domain"/>
    <property type="match status" value="1"/>
</dbReference>
<dbReference type="AlphaFoldDB" id="A0A0D3IUV6"/>
<dbReference type="InterPro" id="IPR002121">
    <property type="entry name" value="HRDC_dom"/>
</dbReference>
<keyword evidence="4" id="KW-1185">Reference proteome</keyword>
<feature type="region of interest" description="Disordered" evidence="1">
    <location>
        <begin position="1"/>
        <end position="30"/>
    </location>
</feature>
<evidence type="ECO:0000259" key="2">
    <source>
        <dbReference type="PROSITE" id="PS50967"/>
    </source>
</evidence>
<proteinExistence type="predicted"/>
<evidence type="ECO:0000313" key="3">
    <source>
        <dbReference type="EnsemblProtists" id="EOD15041"/>
    </source>
</evidence>
<protein>
    <recommendedName>
        <fullName evidence="2">HRDC domain-containing protein</fullName>
    </recommendedName>
</protein>
<feature type="region of interest" description="Disordered" evidence="1">
    <location>
        <begin position="108"/>
        <end position="158"/>
    </location>
</feature>
<accession>A0A0D3IUV6</accession>
<dbReference type="RefSeq" id="XP_005767470.1">
    <property type="nucleotide sequence ID" value="XM_005767413.1"/>
</dbReference>
<dbReference type="Pfam" id="PF00570">
    <property type="entry name" value="HRDC"/>
    <property type="match status" value="1"/>
</dbReference>